<evidence type="ECO:0000256" key="1">
    <source>
        <dbReference type="ARBA" id="ARBA00023295"/>
    </source>
</evidence>
<evidence type="ECO:0000259" key="3">
    <source>
        <dbReference type="PROSITE" id="PS50022"/>
    </source>
</evidence>
<dbReference type="PROSITE" id="PS50022">
    <property type="entry name" value="FA58C_3"/>
    <property type="match status" value="1"/>
</dbReference>
<dbReference type="PANTHER" id="PTHR43730:SF1">
    <property type="entry name" value="BETA-MANNOSIDASE"/>
    <property type="match status" value="1"/>
</dbReference>
<name>A0ABT7TB25_9MICO</name>
<dbReference type="InterPro" id="IPR050887">
    <property type="entry name" value="Beta-mannosidase_GH2"/>
</dbReference>
<dbReference type="Proteomes" id="UP001237823">
    <property type="component" value="Unassembled WGS sequence"/>
</dbReference>
<feature type="compositionally biased region" description="Pro residues" evidence="2">
    <location>
        <begin position="176"/>
        <end position="198"/>
    </location>
</feature>
<feature type="domain" description="F5/8 type C" evidence="3">
    <location>
        <begin position="35"/>
        <end position="171"/>
    </location>
</feature>
<dbReference type="Gene3D" id="3.40.1350.20">
    <property type="match status" value="1"/>
</dbReference>
<dbReference type="Gene3D" id="2.60.120.260">
    <property type="entry name" value="Galactose-binding domain-like"/>
    <property type="match status" value="1"/>
</dbReference>
<comment type="caution">
    <text evidence="4">The sequence shown here is derived from an EMBL/GenBank/DDBJ whole genome shotgun (WGS) entry which is preliminary data.</text>
</comment>
<dbReference type="InterPro" id="IPR008979">
    <property type="entry name" value="Galactose-bd-like_sf"/>
</dbReference>
<keyword evidence="1" id="KW-0378">Hydrolase</keyword>
<feature type="region of interest" description="Disordered" evidence="2">
    <location>
        <begin position="51"/>
        <end position="73"/>
    </location>
</feature>
<dbReference type="RefSeq" id="WP_289460057.1">
    <property type="nucleotide sequence ID" value="NZ_JAUCML010000017.1"/>
</dbReference>
<dbReference type="EMBL" id="JAUCML010000017">
    <property type="protein sequence ID" value="MDM7886783.1"/>
    <property type="molecule type" value="Genomic_DNA"/>
</dbReference>
<dbReference type="PANTHER" id="PTHR43730">
    <property type="entry name" value="BETA-MANNOSIDASE"/>
    <property type="match status" value="1"/>
</dbReference>
<dbReference type="InterPro" id="IPR000421">
    <property type="entry name" value="FA58C"/>
</dbReference>
<feature type="region of interest" description="Disordered" evidence="2">
    <location>
        <begin position="175"/>
        <end position="205"/>
    </location>
</feature>
<dbReference type="SUPFAM" id="SSF51445">
    <property type="entry name" value="(Trans)glycosidases"/>
    <property type="match status" value="1"/>
</dbReference>
<evidence type="ECO:0000313" key="4">
    <source>
        <dbReference type="EMBL" id="MDM7886783.1"/>
    </source>
</evidence>
<proteinExistence type="predicted"/>
<gene>
    <name evidence="4" type="ORF">QUG92_16860</name>
</gene>
<dbReference type="Pfam" id="PF22633">
    <property type="entry name" value="F5_F8_type_C_2"/>
    <property type="match status" value="1"/>
</dbReference>
<reference evidence="4 5" key="1">
    <citation type="submission" date="2023-06" db="EMBL/GenBank/DDBJ databases">
        <authorList>
            <person name="Feng G."/>
            <person name="Li J."/>
            <person name="Zhu H."/>
        </authorList>
    </citation>
    <scope>NUCLEOTIDE SEQUENCE [LARGE SCALE GENOMIC DNA]</scope>
    <source>
        <strain evidence="4 5">RHCKG23</strain>
    </source>
</reference>
<evidence type="ECO:0000256" key="2">
    <source>
        <dbReference type="SAM" id="MobiDB-lite"/>
    </source>
</evidence>
<organism evidence="4 5">
    <name type="scientific">Curtobacterium citri</name>
    <dbReference type="NCBI Taxonomy" id="3055139"/>
    <lineage>
        <taxon>Bacteria</taxon>
        <taxon>Bacillati</taxon>
        <taxon>Actinomycetota</taxon>
        <taxon>Actinomycetes</taxon>
        <taxon>Micrococcales</taxon>
        <taxon>Microbacteriaceae</taxon>
        <taxon>Curtobacterium</taxon>
    </lineage>
</organism>
<accession>A0ABT7TB25</accession>
<dbReference type="InterPro" id="IPR006103">
    <property type="entry name" value="Glyco_hydro_2_cat"/>
</dbReference>
<dbReference type="Pfam" id="PF02836">
    <property type="entry name" value="Glyco_hydro_2_C"/>
    <property type="match status" value="1"/>
</dbReference>
<sequence>MRAVTTTLGRTAGTTVRVAAAVLAVVLLAALLVATRGPAASAAPTLLSQGRPAVASSSDATGRAPGKAVDGSTSTRWASARSDAQWLRVDLGRTATISRVVLRWEVAYAKAYDIQVSADAKTWRTVSSTRSGKGGVVTTDLSGSGRYVRMLGVQRGTQHGYSLWEFQVYGTVPAATPSPTPTTPPSATPTPTPTPTPTTPTTGVRVTGTQGAWQLTVDGKPWLVKGVTYGPPNAQAADYMDDIASLGVNTVRTWGTDASSAQLFDAARARGIRVVAGLWLDQGADYVGDTEYKADTLASITRTVTSYRDHGGLLMWDVGNEVMLGQGEAQRIAYAKYVEQVVQAIHRADPGHPVTSTDAWTGAWDYYQRYTPSLDLYAVNSYGGIGWVQQKWRDGRYTKPYLVTETGPAGSWEVPSDANGVPRQPDETATAQAYTDAWRAVTAATGVALGATMFHYGVENDEPGVWLNLRTDGLKRPSWYAVQQAYRGTVAGNRPPVVGTTTASPSTGVAPGATVTVTAPVSDPDGDALTWRAYTSSRYIDGNGAQRETPVTRAVDGSLRITAPTTPGAWKIAVYALDGHGNVGIGTTSVRVR</sequence>
<keyword evidence="5" id="KW-1185">Reference proteome</keyword>
<evidence type="ECO:0000313" key="5">
    <source>
        <dbReference type="Proteomes" id="UP001237823"/>
    </source>
</evidence>
<dbReference type="InterPro" id="IPR017853">
    <property type="entry name" value="GH"/>
</dbReference>
<dbReference type="Gene3D" id="3.20.20.80">
    <property type="entry name" value="Glycosidases"/>
    <property type="match status" value="1"/>
</dbReference>
<protein>
    <submittedName>
        <fullName evidence="4">Discoidin domain-containing protein</fullName>
    </submittedName>
</protein>
<dbReference type="SUPFAM" id="SSF49785">
    <property type="entry name" value="Galactose-binding domain-like"/>
    <property type="match status" value="1"/>
</dbReference>
<keyword evidence="1" id="KW-0326">Glycosidase</keyword>